<accession>A0A917JAD7</accession>
<dbReference type="Gene3D" id="3.40.710.10">
    <property type="entry name" value="DD-peptidase/beta-lactamase superfamily"/>
    <property type="match status" value="1"/>
</dbReference>
<comment type="caution">
    <text evidence="4">The sequence shown here is derived from an EMBL/GenBank/DDBJ whole genome shotgun (WGS) entry which is preliminary data.</text>
</comment>
<sequence length="370" mass="41933">MTSRLMIVLVIIVLGRASFAQTKVNRIDSLLGALYEKGKLNGNVLVAEKGKIIYLKSFGIANEATGGKLNENTIFELASCSKQFTAMAIMILKEQGKLNLDDPMAKYLPKLAFYDKITIRNLLNHTGGLQDYLSIMDTVFDKHQIAVNEDIINIFAKLKPALEFTPGTQFKYSNTGYALLAFIIEKASGESYASFLKKRIFEPLHMQHTLVYNRRLHPKKVDNYAFGYIYSKYLGKYLLPDSIEKAKVVYWLDGVVGDGTVNSTVLDLLKWDRALYTNMLLSKKDMQQIFAPAKLIDGTLTKYGFGWKIEQHSDYGKIVRHSGGWPGYKSDIERHTDYDKTIIVLQNHYDTAEPTKAIRSILYDQPITLP</sequence>
<dbReference type="PANTHER" id="PTHR46825:SF11">
    <property type="entry name" value="PENICILLIN-BINDING PROTEIN 4"/>
    <property type="match status" value="1"/>
</dbReference>
<comment type="subcellular location">
    <subcellularLocation>
        <location evidence="1">Membrane</location>
    </subcellularLocation>
</comment>
<dbReference type="AlphaFoldDB" id="A0A917JAD7"/>
<reference evidence="4" key="2">
    <citation type="submission" date="2020-09" db="EMBL/GenBank/DDBJ databases">
        <authorList>
            <person name="Sun Q."/>
            <person name="Sedlacek I."/>
        </authorList>
    </citation>
    <scope>NUCLEOTIDE SEQUENCE</scope>
    <source>
        <strain evidence="4">CCM 8711</strain>
    </source>
</reference>
<name>A0A917JAD7_9SPHI</name>
<keyword evidence="2" id="KW-0472">Membrane</keyword>
<dbReference type="InterPro" id="IPR012338">
    <property type="entry name" value="Beta-lactam/transpept-like"/>
</dbReference>
<dbReference type="Pfam" id="PF00144">
    <property type="entry name" value="Beta-lactamase"/>
    <property type="match status" value="1"/>
</dbReference>
<dbReference type="Proteomes" id="UP000662074">
    <property type="component" value="Unassembled WGS sequence"/>
</dbReference>
<evidence type="ECO:0000313" key="5">
    <source>
        <dbReference type="Proteomes" id="UP000662074"/>
    </source>
</evidence>
<evidence type="ECO:0000259" key="3">
    <source>
        <dbReference type="Pfam" id="PF00144"/>
    </source>
</evidence>
<dbReference type="InterPro" id="IPR050491">
    <property type="entry name" value="AmpC-like"/>
</dbReference>
<dbReference type="RefSeq" id="WP_188418216.1">
    <property type="nucleotide sequence ID" value="NZ_BMDO01000010.1"/>
</dbReference>
<evidence type="ECO:0000256" key="1">
    <source>
        <dbReference type="ARBA" id="ARBA00004370"/>
    </source>
</evidence>
<evidence type="ECO:0000313" key="4">
    <source>
        <dbReference type="EMBL" id="GGI52105.1"/>
    </source>
</evidence>
<keyword evidence="5" id="KW-1185">Reference proteome</keyword>
<reference evidence="4" key="1">
    <citation type="journal article" date="2014" name="Int. J. Syst. Evol. Microbiol.">
        <title>Complete genome sequence of Corynebacterium casei LMG S-19264T (=DSM 44701T), isolated from a smear-ripened cheese.</title>
        <authorList>
            <consortium name="US DOE Joint Genome Institute (JGI-PGF)"/>
            <person name="Walter F."/>
            <person name="Albersmeier A."/>
            <person name="Kalinowski J."/>
            <person name="Ruckert C."/>
        </authorList>
    </citation>
    <scope>NUCLEOTIDE SEQUENCE</scope>
    <source>
        <strain evidence="4">CCM 8711</strain>
    </source>
</reference>
<dbReference type="GO" id="GO:0016020">
    <property type="term" value="C:membrane"/>
    <property type="evidence" value="ECO:0007669"/>
    <property type="project" value="UniProtKB-SubCell"/>
</dbReference>
<proteinExistence type="predicted"/>
<organism evidence="4 5">
    <name type="scientific">Mucilaginibacter galii</name>
    <dbReference type="NCBI Taxonomy" id="2005073"/>
    <lineage>
        <taxon>Bacteria</taxon>
        <taxon>Pseudomonadati</taxon>
        <taxon>Bacteroidota</taxon>
        <taxon>Sphingobacteriia</taxon>
        <taxon>Sphingobacteriales</taxon>
        <taxon>Sphingobacteriaceae</taxon>
        <taxon>Mucilaginibacter</taxon>
    </lineage>
</organism>
<dbReference type="SUPFAM" id="SSF56601">
    <property type="entry name" value="beta-lactamase/transpeptidase-like"/>
    <property type="match status" value="1"/>
</dbReference>
<protein>
    <submittedName>
        <fullName evidence="4">Penicillin-binding protein 4</fullName>
    </submittedName>
</protein>
<gene>
    <name evidence="4" type="primary">pbpE</name>
    <name evidence="4" type="ORF">GCM10011425_33170</name>
</gene>
<evidence type="ECO:0000256" key="2">
    <source>
        <dbReference type="ARBA" id="ARBA00023136"/>
    </source>
</evidence>
<feature type="domain" description="Beta-lactamase-related" evidence="3">
    <location>
        <begin position="40"/>
        <end position="351"/>
    </location>
</feature>
<dbReference type="InterPro" id="IPR001466">
    <property type="entry name" value="Beta-lactam-related"/>
</dbReference>
<dbReference type="PANTHER" id="PTHR46825">
    <property type="entry name" value="D-ALANYL-D-ALANINE-CARBOXYPEPTIDASE/ENDOPEPTIDASE AMPH"/>
    <property type="match status" value="1"/>
</dbReference>
<dbReference type="EMBL" id="BMDO01000010">
    <property type="protein sequence ID" value="GGI52105.1"/>
    <property type="molecule type" value="Genomic_DNA"/>
</dbReference>